<dbReference type="PANTHER" id="PTHR34582:SF6">
    <property type="entry name" value="UPF0702 TRANSMEMBRANE PROTEIN YCAP"/>
    <property type="match status" value="1"/>
</dbReference>
<evidence type="ECO:0000256" key="2">
    <source>
        <dbReference type="ARBA" id="ARBA00006448"/>
    </source>
</evidence>
<dbReference type="Proteomes" id="UP000004358">
    <property type="component" value="Unassembled WGS sequence"/>
</dbReference>
<dbReference type="RefSeq" id="WP_002655164.1">
    <property type="nucleotide sequence ID" value="NZ_CH672377.1"/>
</dbReference>
<dbReference type="InterPro" id="IPR023090">
    <property type="entry name" value="UPF0702_alpha/beta_dom_sf"/>
</dbReference>
<dbReference type="HOGENOM" id="CLU_077149_3_3_0"/>
<keyword evidence="4 7" id="KW-0812">Transmembrane</keyword>
<comment type="similarity">
    <text evidence="2">Belongs to the UPF0702 family.</text>
</comment>
<comment type="caution">
    <text evidence="9">The sequence shown here is derived from an EMBL/GenBank/DDBJ whole genome shotgun (WGS) entry which is preliminary data.</text>
</comment>
<comment type="subcellular location">
    <subcellularLocation>
        <location evidence="1">Cell membrane</location>
        <topology evidence="1">Multi-pass membrane protein</topology>
    </subcellularLocation>
</comment>
<dbReference type="AlphaFoldDB" id="A3ZXX6"/>
<evidence type="ECO:0000259" key="8">
    <source>
        <dbReference type="Pfam" id="PF04239"/>
    </source>
</evidence>
<protein>
    <recommendedName>
        <fullName evidence="8">YetF C-terminal domain-containing protein</fullName>
    </recommendedName>
</protein>
<dbReference type="Gene3D" id="3.30.240.20">
    <property type="entry name" value="bsu07140 like domains"/>
    <property type="match status" value="1"/>
</dbReference>
<dbReference type="GO" id="GO:0005886">
    <property type="term" value="C:plasma membrane"/>
    <property type="evidence" value="ECO:0007669"/>
    <property type="project" value="UniProtKB-SubCell"/>
</dbReference>
<feature type="domain" description="YetF C-terminal" evidence="8">
    <location>
        <begin position="92"/>
        <end position="165"/>
    </location>
</feature>
<evidence type="ECO:0000256" key="4">
    <source>
        <dbReference type="ARBA" id="ARBA00022692"/>
    </source>
</evidence>
<evidence type="ECO:0000313" key="10">
    <source>
        <dbReference type="Proteomes" id="UP000004358"/>
    </source>
</evidence>
<keyword evidence="6 7" id="KW-0472">Membrane</keyword>
<evidence type="ECO:0000256" key="5">
    <source>
        <dbReference type="ARBA" id="ARBA00022989"/>
    </source>
</evidence>
<name>A3ZXX6_9BACT</name>
<organism evidence="9 10">
    <name type="scientific">Blastopirellula marina DSM 3645</name>
    <dbReference type="NCBI Taxonomy" id="314230"/>
    <lineage>
        <taxon>Bacteria</taxon>
        <taxon>Pseudomonadati</taxon>
        <taxon>Planctomycetota</taxon>
        <taxon>Planctomycetia</taxon>
        <taxon>Pirellulales</taxon>
        <taxon>Pirellulaceae</taxon>
        <taxon>Blastopirellula</taxon>
    </lineage>
</organism>
<gene>
    <name evidence="9" type="ORF">DSM3645_07840</name>
</gene>
<sequence>MIDEWITSAWSELAMVVLSGTVTYGAILAYTRIVGLRSFSKISAADFAMTIAVGSLFASTMSGSTPTLSVGLVAIATLFGGQWLVAFLRRSSSTVGQIVDNQPILLMSKGRMLEDNMRKSNVTRADIYGKLREANAINLDEVLAVIFETTGDISVLHSKDPDAKLAPELLEGVAGKEALPPDLLAISNPSA</sequence>
<dbReference type="STRING" id="314230.DSM3645_07840"/>
<feature type="transmembrane region" description="Helical" evidence="7">
    <location>
        <begin position="68"/>
        <end position="88"/>
    </location>
</feature>
<keyword evidence="3" id="KW-1003">Cell membrane</keyword>
<feature type="transmembrane region" description="Helical" evidence="7">
    <location>
        <begin position="13"/>
        <end position="30"/>
    </location>
</feature>
<evidence type="ECO:0000256" key="3">
    <source>
        <dbReference type="ARBA" id="ARBA00022475"/>
    </source>
</evidence>
<proteinExistence type="inferred from homology"/>
<dbReference type="Pfam" id="PF04239">
    <property type="entry name" value="DUF421"/>
    <property type="match status" value="1"/>
</dbReference>
<dbReference type="eggNOG" id="COG2323">
    <property type="taxonomic scope" value="Bacteria"/>
</dbReference>
<evidence type="ECO:0000313" key="9">
    <source>
        <dbReference type="EMBL" id="EAQ78687.1"/>
    </source>
</evidence>
<accession>A3ZXX6</accession>
<reference evidence="9 10" key="1">
    <citation type="submission" date="2006-02" db="EMBL/GenBank/DDBJ databases">
        <authorList>
            <person name="Amann R."/>
            <person name="Ferriera S."/>
            <person name="Johnson J."/>
            <person name="Kravitz S."/>
            <person name="Halpern A."/>
            <person name="Remington K."/>
            <person name="Beeson K."/>
            <person name="Tran B."/>
            <person name="Rogers Y.-H."/>
            <person name="Friedman R."/>
            <person name="Venter J.C."/>
        </authorList>
    </citation>
    <scope>NUCLEOTIDE SEQUENCE [LARGE SCALE GENOMIC DNA]</scope>
    <source>
        <strain evidence="9 10">DSM 3645</strain>
    </source>
</reference>
<dbReference type="InterPro" id="IPR007353">
    <property type="entry name" value="DUF421"/>
</dbReference>
<dbReference type="OrthoDB" id="9793799at2"/>
<dbReference type="PANTHER" id="PTHR34582">
    <property type="entry name" value="UPF0702 TRANSMEMBRANE PROTEIN YCAP"/>
    <property type="match status" value="1"/>
</dbReference>
<keyword evidence="5 7" id="KW-1133">Transmembrane helix</keyword>
<evidence type="ECO:0000256" key="1">
    <source>
        <dbReference type="ARBA" id="ARBA00004651"/>
    </source>
</evidence>
<evidence type="ECO:0000256" key="7">
    <source>
        <dbReference type="SAM" id="Phobius"/>
    </source>
</evidence>
<evidence type="ECO:0000256" key="6">
    <source>
        <dbReference type="ARBA" id="ARBA00023136"/>
    </source>
</evidence>
<dbReference type="EMBL" id="AANZ01000019">
    <property type="protein sequence ID" value="EAQ78687.1"/>
    <property type="molecule type" value="Genomic_DNA"/>
</dbReference>